<comment type="caution">
    <text evidence="18">The sequence shown here is derived from an EMBL/GenBank/DDBJ whole genome shotgun (WGS) entry which is preliminary data.</text>
</comment>
<feature type="domain" description="C2H2-type" evidence="17">
    <location>
        <begin position="195"/>
        <end position="223"/>
    </location>
</feature>
<name>A0ABD0TPE1_LOXSC</name>
<sequence length="689" mass="74281">MASAHGVESSAMTPPRRVASQPPPTLLACIYCTRDTFTSMEQLQLHVRAAHSALLNGETPVQSVDQPAPTDLSRRAPDDAPPMKRPRSGSGTPKTALSPSTLLCNQCDAALPDFEAFRTHLKGHLEEGGELGRSSPSPCLHCGATFADAAASERHLAAYYLAVSCEYTCHSCARSFSAPDDLQKHLLDLHAHHLYRCSLCKEIFDSKVAIQVHFAVAHSGENKVWMCRSCGGNAGPIRSEAEGTAHVRTRHAAARCACGAVLGGAGARLPRPHRAYRCPAPACNDTFAVQYLLERHMQAHHAAPHQAINGDMSRVKRLDNNNAADNGDGACSPCTTLADGNGAAPSEERRRKNGAVALQCAYCGERTRSRAELEAHTRAHSGAAAARHKCLICDEVLPSAAVLAEHKLTHCKVVAGDTCARCRARLPSEESFLTHMARHHPTLPAPCVVCRQTLASEAEARLHARFHLRPAEDEQRCAICLRALTESEAGEGARACSACYARHANPRPPPPADHDCRLCRRALGSPTRLQAHLIEHTFAGISAFTCYLCSAVFTSAAGLQRHLPEHASAPKPFDCGRCGMKFFFRAELDNHAFVHLEEAEIAQRAFYEAYARGAASAWAALAPPEAVQPPQMSAPAPSLPEVKREPEIKEERNTDEYIEVSSPPPPAPPPPPAAPSPPPVVKQEKPDED</sequence>
<evidence type="ECO:0000313" key="18">
    <source>
        <dbReference type="EMBL" id="KAL0851149.1"/>
    </source>
</evidence>
<keyword evidence="10" id="KW-0805">Transcription regulation</keyword>
<keyword evidence="14" id="KW-0539">Nucleus</keyword>
<evidence type="ECO:0000256" key="2">
    <source>
        <dbReference type="ARBA" id="ARBA00006991"/>
    </source>
</evidence>
<evidence type="ECO:0000256" key="4">
    <source>
        <dbReference type="ARBA" id="ARBA00022491"/>
    </source>
</evidence>
<keyword evidence="11" id="KW-0238">DNA-binding</keyword>
<dbReference type="PANTHER" id="PTHR24379">
    <property type="entry name" value="KRAB AND ZINC FINGER DOMAIN-CONTAINING"/>
    <property type="match status" value="1"/>
</dbReference>
<dbReference type="SMART" id="SM00355">
    <property type="entry name" value="ZnF_C2H2"/>
    <property type="match status" value="12"/>
</dbReference>
<feature type="region of interest" description="Disordered" evidence="16">
    <location>
        <begin position="1"/>
        <end position="20"/>
    </location>
</feature>
<evidence type="ECO:0000256" key="15">
    <source>
        <dbReference type="PROSITE-ProRule" id="PRU00042"/>
    </source>
</evidence>
<dbReference type="EMBL" id="JBEDNZ010000002">
    <property type="protein sequence ID" value="KAL0851149.1"/>
    <property type="molecule type" value="Genomic_DNA"/>
</dbReference>
<keyword evidence="6" id="KW-0677">Repeat</keyword>
<proteinExistence type="inferred from homology"/>
<keyword evidence="9" id="KW-0862">Zinc</keyword>
<comment type="similarity">
    <text evidence="2">Belongs to the krueppel C2H2-type zinc-finger protein family.</text>
</comment>
<evidence type="ECO:0000256" key="8">
    <source>
        <dbReference type="ARBA" id="ARBA00022782"/>
    </source>
</evidence>
<feature type="domain" description="C2H2-type" evidence="17">
    <location>
        <begin position="358"/>
        <end position="385"/>
    </location>
</feature>
<dbReference type="PROSITE" id="PS00028">
    <property type="entry name" value="ZINC_FINGER_C2H2_1"/>
    <property type="match status" value="8"/>
</dbReference>
<protein>
    <recommendedName>
        <fullName evidence="17">C2H2-type domain-containing protein</fullName>
    </recommendedName>
</protein>
<dbReference type="Pfam" id="PF00096">
    <property type="entry name" value="zf-C2H2"/>
    <property type="match status" value="2"/>
</dbReference>
<feature type="domain" description="C2H2-type" evidence="17">
    <location>
        <begin position="276"/>
        <end position="300"/>
    </location>
</feature>
<keyword evidence="13" id="KW-0804">Transcription</keyword>
<feature type="domain" description="C2H2-type" evidence="17">
    <location>
        <begin position="167"/>
        <end position="191"/>
    </location>
</feature>
<keyword evidence="12" id="KW-0010">Activator</keyword>
<evidence type="ECO:0000256" key="12">
    <source>
        <dbReference type="ARBA" id="ARBA00023159"/>
    </source>
</evidence>
<evidence type="ECO:0000256" key="5">
    <source>
        <dbReference type="ARBA" id="ARBA00022723"/>
    </source>
</evidence>
<evidence type="ECO:0000256" key="6">
    <source>
        <dbReference type="ARBA" id="ARBA00022737"/>
    </source>
</evidence>
<evidence type="ECO:0000256" key="7">
    <source>
        <dbReference type="ARBA" id="ARBA00022771"/>
    </source>
</evidence>
<dbReference type="AlphaFoldDB" id="A0ABD0TPE1"/>
<dbReference type="GO" id="GO:0008270">
    <property type="term" value="F:zinc ion binding"/>
    <property type="evidence" value="ECO:0007669"/>
    <property type="project" value="UniProtKB-KW"/>
</dbReference>
<gene>
    <name evidence="18" type="ORF">ABMA28_007010</name>
</gene>
<dbReference type="SUPFAM" id="SSF57667">
    <property type="entry name" value="beta-beta-alpha zinc fingers"/>
    <property type="match status" value="3"/>
</dbReference>
<dbReference type="EMBL" id="JBEDNZ010000002">
    <property type="protein sequence ID" value="KAL0851150.1"/>
    <property type="molecule type" value="Genomic_DNA"/>
</dbReference>
<organism evidence="18 19">
    <name type="scientific">Loxostege sticticalis</name>
    <name type="common">Beet webworm moth</name>
    <dbReference type="NCBI Taxonomy" id="481309"/>
    <lineage>
        <taxon>Eukaryota</taxon>
        <taxon>Metazoa</taxon>
        <taxon>Ecdysozoa</taxon>
        <taxon>Arthropoda</taxon>
        <taxon>Hexapoda</taxon>
        <taxon>Insecta</taxon>
        <taxon>Pterygota</taxon>
        <taxon>Neoptera</taxon>
        <taxon>Endopterygota</taxon>
        <taxon>Lepidoptera</taxon>
        <taxon>Glossata</taxon>
        <taxon>Ditrysia</taxon>
        <taxon>Pyraloidea</taxon>
        <taxon>Crambidae</taxon>
        <taxon>Pyraustinae</taxon>
        <taxon>Loxostege</taxon>
    </lineage>
</organism>
<dbReference type="InterPro" id="IPR036236">
    <property type="entry name" value="Znf_C2H2_sf"/>
</dbReference>
<dbReference type="InterPro" id="IPR013087">
    <property type="entry name" value="Znf_C2H2_type"/>
</dbReference>
<evidence type="ECO:0000256" key="14">
    <source>
        <dbReference type="ARBA" id="ARBA00023242"/>
    </source>
</evidence>
<evidence type="ECO:0000313" key="19">
    <source>
        <dbReference type="Proteomes" id="UP001549921"/>
    </source>
</evidence>
<feature type="region of interest" description="Disordered" evidence="16">
    <location>
        <begin position="627"/>
        <end position="689"/>
    </location>
</feature>
<keyword evidence="4" id="KW-0678">Repressor</keyword>
<evidence type="ECO:0000256" key="1">
    <source>
        <dbReference type="ARBA" id="ARBA00004123"/>
    </source>
</evidence>
<dbReference type="PANTHER" id="PTHR24379:SF128">
    <property type="entry name" value="C2H2-TYPE DOMAIN-CONTAINING PROTEIN"/>
    <property type="match status" value="1"/>
</dbReference>
<feature type="domain" description="C2H2-type" evidence="17">
    <location>
        <begin position="544"/>
        <end position="571"/>
    </location>
</feature>
<keyword evidence="7 15" id="KW-0863">Zinc-finger</keyword>
<evidence type="ECO:0000259" key="17">
    <source>
        <dbReference type="PROSITE" id="PS50157"/>
    </source>
</evidence>
<evidence type="ECO:0000256" key="11">
    <source>
        <dbReference type="ARBA" id="ARBA00023125"/>
    </source>
</evidence>
<evidence type="ECO:0000256" key="9">
    <source>
        <dbReference type="ARBA" id="ARBA00022833"/>
    </source>
</evidence>
<evidence type="ECO:0000256" key="10">
    <source>
        <dbReference type="ARBA" id="ARBA00023015"/>
    </source>
</evidence>
<dbReference type="PROSITE" id="PS50157">
    <property type="entry name" value="ZINC_FINGER_C2H2_2"/>
    <property type="match status" value="6"/>
</dbReference>
<evidence type="ECO:0000256" key="13">
    <source>
        <dbReference type="ARBA" id="ARBA00023163"/>
    </source>
</evidence>
<keyword evidence="3" id="KW-0217">Developmental protein</keyword>
<evidence type="ECO:0000256" key="16">
    <source>
        <dbReference type="SAM" id="MobiDB-lite"/>
    </source>
</evidence>
<feature type="domain" description="C2H2-type" evidence="17">
    <location>
        <begin position="573"/>
        <end position="600"/>
    </location>
</feature>
<evidence type="ECO:0000256" key="3">
    <source>
        <dbReference type="ARBA" id="ARBA00022473"/>
    </source>
</evidence>
<dbReference type="Proteomes" id="UP001549921">
    <property type="component" value="Unassembled WGS sequence"/>
</dbReference>
<comment type="subcellular location">
    <subcellularLocation>
        <location evidence="1">Nucleus</location>
    </subcellularLocation>
</comment>
<feature type="compositionally biased region" description="Basic and acidic residues" evidence="16">
    <location>
        <begin position="641"/>
        <end position="655"/>
    </location>
</feature>
<reference evidence="18 19" key="1">
    <citation type="submission" date="2024-06" db="EMBL/GenBank/DDBJ databases">
        <title>A chromosome-level genome assembly of beet webworm, Loxostege sticticalis.</title>
        <authorList>
            <person name="Zhang Y."/>
        </authorList>
    </citation>
    <scope>NUCLEOTIDE SEQUENCE [LARGE SCALE GENOMIC DNA]</scope>
    <source>
        <strain evidence="18">AQ028</strain>
        <tissue evidence="18">Male pupae</tissue>
    </source>
</reference>
<dbReference type="Gene3D" id="3.30.160.60">
    <property type="entry name" value="Classic Zinc Finger"/>
    <property type="match status" value="3"/>
</dbReference>
<feature type="compositionally biased region" description="Basic and acidic residues" evidence="16">
    <location>
        <begin position="72"/>
        <end position="82"/>
    </location>
</feature>
<accession>A0ABD0TPE1</accession>
<keyword evidence="5" id="KW-0479">Metal-binding</keyword>
<feature type="compositionally biased region" description="Pro residues" evidence="16">
    <location>
        <begin position="662"/>
        <end position="680"/>
    </location>
</feature>
<feature type="region of interest" description="Disordered" evidence="16">
    <location>
        <begin position="58"/>
        <end position="97"/>
    </location>
</feature>
<keyword evidence="8" id="KW-0221">Differentiation</keyword>